<name>A0A7K8XSF4_9PICI</name>
<dbReference type="GO" id="GO:0005516">
    <property type="term" value="F:calmodulin binding"/>
    <property type="evidence" value="ECO:0007669"/>
    <property type="project" value="TreeGrafter"/>
</dbReference>
<dbReference type="EMBL" id="VWZE01016939">
    <property type="protein sequence ID" value="NXF93586.1"/>
    <property type="molecule type" value="Genomic_DNA"/>
</dbReference>
<dbReference type="Proteomes" id="UP000583613">
    <property type="component" value="Unassembled WGS sequence"/>
</dbReference>
<dbReference type="InterPro" id="IPR047579">
    <property type="entry name" value="DD_CABYR_SP17"/>
</dbReference>
<feature type="non-terminal residue" evidence="2">
    <location>
        <position position="66"/>
    </location>
</feature>
<dbReference type="PANTHER" id="PTHR10699:SF11">
    <property type="entry name" value="IGLOO, ISOFORM A"/>
    <property type="match status" value="1"/>
</dbReference>
<organism evidence="2 3">
    <name type="scientific">Eubucco bourcierii</name>
    <name type="common">red-headed barbet</name>
    <dbReference type="NCBI Taxonomy" id="91767"/>
    <lineage>
        <taxon>Eukaryota</taxon>
        <taxon>Metazoa</taxon>
        <taxon>Chordata</taxon>
        <taxon>Craniata</taxon>
        <taxon>Vertebrata</taxon>
        <taxon>Euteleostomi</taxon>
        <taxon>Archelosauria</taxon>
        <taxon>Archosauria</taxon>
        <taxon>Dinosauria</taxon>
        <taxon>Saurischia</taxon>
        <taxon>Theropoda</taxon>
        <taxon>Coelurosauria</taxon>
        <taxon>Aves</taxon>
        <taxon>Neognathae</taxon>
        <taxon>Neoaves</taxon>
        <taxon>Telluraves</taxon>
        <taxon>Coraciimorphae</taxon>
        <taxon>Piciformes</taxon>
        <taxon>Ramphastidae</taxon>
        <taxon>Eubucco</taxon>
    </lineage>
</organism>
<dbReference type="Pfam" id="PF02197">
    <property type="entry name" value="RIIa"/>
    <property type="match status" value="1"/>
</dbReference>
<evidence type="ECO:0000313" key="3">
    <source>
        <dbReference type="Proteomes" id="UP000583613"/>
    </source>
</evidence>
<dbReference type="SUPFAM" id="SSF47391">
    <property type="entry name" value="Dimerization-anchoring domain of cAMP-dependent PK regulatory subunit"/>
    <property type="match status" value="1"/>
</dbReference>
<evidence type="ECO:0000259" key="1">
    <source>
        <dbReference type="SMART" id="SM00394"/>
    </source>
</evidence>
<keyword evidence="3" id="KW-1185">Reference proteome</keyword>
<accession>A0A7K8XSF4</accession>
<gene>
    <name evidence="2" type="primary">Spa17</name>
    <name evidence="2" type="ORF">EUBBOU_R03853</name>
</gene>
<evidence type="ECO:0000313" key="2">
    <source>
        <dbReference type="EMBL" id="NXF93586.1"/>
    </source>
</evidence>
<dbReference type="InterPro" id="IPR003117">
    <property type="entry name" value="cAMP_dep_PK_reg_su_I/II_a/b"/>
</dbReference>
<dbReference type="SMART" id="SM00394">
    <property type="entry name" value="RIIa"/>
    <property type="match status" value="1"/>
</dbReference>
<protein>
    <submittedName>
        <fullName evidence="2">SP17 protein</fullName>
    </submittedName>
</protein>
<feature type="domain" description="RIIa" evidence="1">
    <location>
        <begin position="14"/>
        <end position="51"/>
    </location>
</feature>
<feature type="non-terminal residue" evidence="2">
    <location>
        <position position="1"/>
    </location>
</feature>
<dbReference type="AlphaFoldDB" id="A0A7K8XSF4"/>
<dbReference type="Gene3D" id="1.20.890.10">
    <property type="entry name" value="cAMP-dependent protein kinase regulatory subunit, dimerization-anchoring domain"/>
    <property type="match status" value="1"/>
</dbReference>
<dbReference type="PANTHER" id="PTHR10699">
    <property type="entry name" value="NEUROMODULIN"/>
    <property type="match status" value="1"/>
</dbReference>
<reference evidence="2 3" key="1">
    <citation type="submission" date="2019-09" db="EMBL/GenBank/DDBJ databases">
        <title>Bird 10,000 Genomes (B10K) Project - Family phase.</title>
        <authorList>
            <person name="Zhang G."/>
        </authorList>
    </citation>
    <scope>NUCLEOTIDE SEQUENCE [LARGE SCALE GENOMIC DNA]</scope>
    <source>
        <strain evidence="2">B10K-DU-001-04</strain>
        <tissue evidence="2">Muscle</tissue>
    </source>
</reference>
<proteinExistence type="predicted"/>
<comment type="caution">
    <text evidence="2">The sequence shown here is derived from an EMBL/GenBank/DDBJ whole genome shotgun (WGS) entry which is preliminary data.</text>
</comment>
<dbReference type="CDD" id="cd12100">
    <property type="entry name" value="DD_CABYR_SP17"/>
    <property type="match status" value="1"/>
</dbReference>
<dbReference type="OrthoDB" id="252964at2759"/>
<sequence>MAIPSSCSTLRLPSGFPSLLEGLAREVLRAQPPDVVTFAAQHFQQLLQQREDGSADPVTQGALMEE</sequence>